<name>A0A644ZLL2_9ZZZZ</name>
<organism evidence="1">
    <name type="scientific">bioreactor metagenome</name>
    <dbReference type="NCBI Taxonomy" id="1076179"/>
    <lineage>
        <taxon>unclassified sequences</taxon>
        <taxon>metagenomes</taxon>
        <taxon>ecological metagenomes</taxon>
    </lineage>
</organism>
<comment type="caution">
    <text evidence="1">The sequence shown here is derived from an EMBL/GenBank/DDBJ whole genome shotgun (WGS) entry which is preliminary data.</text>
</comment>
<dbReference type="AlphaFoldDB" id="A0A644ZLL2"/>
<sequence>MQPSSAKHHLLRLQELGLVEVDHTELIHGITATFFRKTLVTVSFASLGAEKQKLVSDFIDKQIRDDLYAKPRTHTDESGHFMADQLSGVVHLSEKEADQVYRLIRTFLAKHEKHGEGKKAYAYSLVAYHV</sequence>
<gene>
    <name evidence="1" type="ORF">SDC9_88441</name>
</gene>
<reference evidence="1" key="1">
    <citation type="submission" date="2019-08" db="EMBL/GenBank/DDBJ databases">
        <authorList>
            <person name="Kucharzyk K."/>
            <person name="Murdoch R.W."/>
            <person name="Higgins S."/>
            <person name="Loffler F."/>
        </authorList>
    </citation>
    <scope>NUCLEOTIDE SEQUENCE</scope>
</reference>
<protein>
    <submittedName>
        <fullName evidence="1">Uncharacterized protein</fullName>
    </submittedName>
</protein>
<proteinExistence type="predicted"/>
<dbReference type="EMBL" id="VSSQ01009489">
    <property type="protein sequence ID" value="MPM41782.1"/>
    <property type="molecule type" value="Genomic_DNA"/>
</dbReference>
<accession>A0A644ZLL2</accession>
<evidence type="ECO:0000313" key="1">
    <source>
        <dbReference type="EMBL" id="MPM41782.1"/>
    </source>
</evidence>